<evidence type="ECO:0000259" key="7">
    <source>
        <dbReference type="Pfam" id="PF01061"/>
    </source>
</evidence>
<keyword evidence="9" id="KW-1185">Reference proteome</keyword>
<evidence type="ECO:0000256" key="6">
    <source>
        <dbReference type="SAM" id="Phobius"/>
    </source>
</evidence>
<dbReference type="Pfam" id="PF01061">
    <property type="entry name" value="ABC2_membrane"/>
    <property type="match status" value="1"/>
</dbReference>
<keyword evidence="3 6" id="KW-0812">Transmembrane</keyword>
<keyword evidence="2" id="KW-0813">Transport</keyword>
<evidence type="ECO:0000256" key="3">
    <source>
        <dbReference type="ARBA" id="ARBA00022692"/>
    </source>
</evidence>
<accession>A0A9W6U6Q9</accession>
<evidence type="ECO:0000256" key="4">
    <source>
        <dbReference type="ARBA" id="ARBA00022989"/>
    </source>
</evidence>
<proteinExistence type="predicted"/>
<reference evidence="8" key="1">
    <citation type="submission" date="2023-04" db="EMBL/GenBank/DDBJ databases">
        <title>Phytophthora fragariaefolia NBRC 109709.</title>
        <authorList>
            <person name="Ichikawa N."/>
            <person name="Sato H."/>
            <person name="Tonouchi N."/>
        </authorList>
    </citation>
    <scope>NUCLEOTIDE SEQUENCE</scope>
    <source>
        <strain evidence="8">NBRC 109709</strain>
    </source>
</reference>
<dbReference type="AlphaFoldDB" id="A0A9W6U6Q9"/>
<evidence type="ECO:0000256" key="1">
    <source>
        <dbReference type="ARBA" id="ARBA00004141"/>
    </source>
</evidence>
<dbReference type="PANTHER" id="PTHR19241">
    <property type="entry name" value="ATP-BINDING CASSETTE TRANSPORTER"/>
    <property type="match status" value="1"/>
</dbReference>
<comment type="subcellular location">
    <subcellularLocation>
        <location evidence="1">Membrane</location>
        <topology evidence="1">Multi-pass membrane protein</topology>
    </subcellularLocation>
</comment>
<dbReference type="EMBL" id="BSXT01000425">
    <property type="protein sequence ID" value="GMF27084.1"/>
    <property type="molecule type" value="Genomic_DNA"/>
</dbReference>
<protein>
    <submittedName>
        <fullName evidence="8">Unnamed protein product</fullName>
    </submittedName>
</protein>
<dbReference type="InterPro" id="IPR013525">
    <property type="entry name" value="ABC2_TM"/>
</dbReference>
<comment type="caution">
    <text evidence="8">The sequence shown here is derived from an EMBL/GenBank/DDBJ whole genome shotgun (WGS) entry which is preliminary data.</text>
</comment>
<evidence type="ECO:0000313" key="9">
    <source>
        <dbReference type="Proteomes" id="UP001165121"/>
    </source>
</evidence>
<feature type="transmembrane region" description="Helical" evidence="6">
    <location>
        <begin position="216"/>
        <end position="233"/>
    </location>
</feature>
<dbReference type="OrthoDB" id="101590at2759"/>
<feature type="domain" description="ABC-2 type transporter transmembrane" evidence="7">
    <location>
        <begin position="173"/>
        <end position="242"/>
    </location>
</feature>
<organism evidence="8 9">
    <name type="scientific">Phytophthora fragariaefolia</name>
    <dbReference type="NCBI Taxonomy" id="1490495"/>
    <lineage>
        <taxon>Eukaryota</taxon>
        <taxon>Sar</taxon>
        <taxon>Stramenopiles</taxon>
        <taxon>Oomycota</taxon>
        <taxon>Peronosporomycetes</taxon>
        <taxon>Peronosporales</taxon>
        <taxon>Peronosporaceae</taxon>
        <taxon>Phytophthora</taxon>
    </lineage>
</organism>
<feature type="transmembrane region" description="Helical" evidence="6">
    <location>
        <begin position="189"/>
        <end position="210"/>
    </location>
</feature>
<keyword evidence="5 6" id="KW-0472">Membrane</keyword>
<dbReference type="GO" id="GO:0016020">
    <property type="term" value="C:membrane"/>
    <property type="evidence" value="ECO:0007669"/>
    <property type="project" value="UniProtKB-SubCell"/>
</dbReference>
<gene>
    <name evidence="8" type="ORF">Pfra01_000529200</name>
</gene>
<name>A0A9W6U6Q9_9STRA</name>
<dbReference type="Proteomes" id="UP001165121">
    <property type="component" value="Unassembled WGS sequence"/>
</dbReference>
<keyword evidence="4 6" id="KW-1133">Transmembrane helix</keyword>
<dbReference type="GO" id="GO:0140359">
    <property type="term" value="F:ABC-type transporter activity"/>
    <property type="evidence" value="ECO:0007669"/>
    <property type="project" value="InterPro"/>
</dbReference>
<evidence type="ECO:0000313" key="8">
    <source>
        <dbReference type="EMBL" id="GMF27084.1"/>
    </source>
</evidence>
<sequence>MEFGMKYVSLMDQISTGLGSAATYDIICTQRSIAKTLHKAVAISLLQPAPEVLAWFDFLLIMNEGEVMYPGLRDQVLPYIESRGFKCPPDRDIADYLLDLGTRLQYHYEVKLPFGLIKHPRSASEFAEHFAQPRLHADLINVLEAPMDLELGKHVNEYMDPVPEFRQGFWQNTVALSVRHMTILWRNKAYVASRVAMTCIMGLIYCSTFYQVDPTNVQVMLGVIFQAVMFMSLSQGSQIPSFMD</sequence>
<evidence type="ECO:0000256" key="5">
    <source>
        <dbReference type="ARBA" id="ARBA00023136"/>
    </source>
</evidence>
<evidence type="ECO:0000256" key="2">
    <source>
        <dbReference type="ARBA" id="ARBA00022448"/>
    </source>
</evidence>